<evidence type="ECO:0000259" key="9">
    <source>
        <dbReference type="Pfam" id="PF03600"/>
    </source>
</evidence>
<feature type="transmembrane region" description="Helical" evidence="8">
    <location>
        <begin position="286"/>
        <end position="307"/>
    </location>
</feature>
<evidence type="ECO:0000313" key="11">
    <source>
        <dbReference type="Proteomes" id="UP001597180"/>
    </source>
</evidence>
<reference evidence="11" key="1">
    <citation type="journal article" date="2019" name="Int. J. Syst. Evol. Microbiol.">
        <title>The Global Catalogue of Microorganisms (GCM) 10K type strain sequencing project: providing services to taxonomists for standard genome sequencing and annotation.</title>
        <authorList>
            <consortium name="The Broad Institute Genomics Platform"/>
            <consortium name="The Broad Institute Genome Sequencing Center for Infectious Disease"/>
            <person name="Wu L."/>
            <person name="Ma J."/>
        </authorList>
    </citation>
    <scope>NUCLEOTIDE SEQUENCE [LARGE SCALE GENOMIC DNA]</scope>
    <source>
        <strain evidence="11">CCUG 53270</strain>
    </source>
</reference>
<keyword evidence="3" id="KW-0813">Transport</keyword>
<sequence length="440" mass="47253">MNTIQSASLWQMVASALIFMIAYGLIQTGLIRRAYIAWGGAVLVLILGLVDWKSAYQTHIAWETVLLLFGMMLLSGITGRTGIVQYLAVKFVQKGNGNPSKLLVLLAVIAAAGSAVLDPVTVLIVLVPVTVRIAAAIGVSPIPLIMTEMLCGNIGGSATLIGSLPNMMMGSSKLTGLTFNGFLLHVAPLSVILFAVSLFVLHRMYTKEWRKIETASEEWRELDAAASIKDRSLVVKTTAVWGLAILGFLFHKQMHISVAIIAIAAALVLILLTIRKKEELEDVFHTVEWGTLFFLIGLFVLAGGLVNTGVIEAIAVKGMELTSGNEMFVSILVLWVAGFISAGVDQAPLVAAMLPLIKNIGAHMHLANDWELNPVWWSLAIGASIGGGATIIGSHANLVAAGLAMKEGHEISFMGYMKTALPLTLLLLVLSTGYIMWMYF</sequence>
<evidence type="ECO:0000256" key="4">
    <source>
        <dbReference type="ARBA" id="ARBA00022475"/>
    </source>
</evidence>
<keyword evidence="6 8" id="KW-1133">Transmembrane helix</keyword>
<keyword evidence="7 8" id="KW-0472">Membrane</keyword>
<dbReference type="PANTHER" id="PTHR43568:SF1">
    <property type="entry name" value="P PROTEIN"/>
    <property type="match status" value="1"/>
</dbReference>
<comment type="caution">
    <text evidence="10">The sequence shown here is derived from an EMBL/GenBank/DDBJ whole genome shotgun (WGS) entry which is preliminary data.</text>
</comment>
<accession>A0ABW3UP94</accession>
<dbReference type="RefSeq" id="WP_345589565.1">
    <property type="nucleotide sequence ID" value="NZ_BAABJG010000018.1"/>
</dbReference>
<protein>
    <submittedName>
        <fullName evidence="10">ArsB/NhaD family transporter</fullName>
    </submittedName>
</protein>
<evidence type="ECO:0000256" key="8">
    <source>
        <dbReference type="SAM" id="Phobius"/>
    </source>
</evidence>
<evidence type="ECO:0000256" key="7">
    <source>
        <dbReference type="ARBA" id="ARBA00023136"/>
    </source>
</evidence>
<dbReference type="PRINTS" id="PR00758">
    <property type="entry name" value="ARSENICPUMP"/>
</dbReference>
<dbReference type="EMBL" id="JBHTLU010000023">
    <property type="protein sequence ID" value="MFD1222232.1"/>
    <property type="molecule type" value="Genomic_DNA"/>
</dbReference>
<gene>
    <name evidence="10" type="ORF">ACFQ4B_19100</name>
</gene>
<feature type="transmembrane region" description="Helical" evidence="8">
    <location>
        <begin position="420"/>
        <end position="439"/>
    </location>
</feature>
<evidence type="ECO:0000256" key="2">
    <source>
        <dbReference type="ARBA" id="ARBA00009843"/>
    </source>
</evidence>
<dbReference type="PANTHER" id="PTHR43568">
    <property type="entry name" value="P PROTEIN"/>
    <property type="match status" value="1"/>
</dbReference>
<feature type="transmembrane region" description="Helical" evidence="8">
    <location>
        <begin position="256"/>
        <end position="274"/>
    </location>
</feature>
<feature type="domain" description="Citrate transporter-like" evidence="9">
    <location>
        <begin position="25"/>
        <end position="382"/>
    </location>
</feature>
<dbReference type="InterPro" id="IPR051475">
    <property type="entry name" value="Diverse_Ion_Transporter"/>
</dbReference>
<dbReference type="Proteomes" id="UP001597180">
    <property type="component" value="Unassembled WGS sequence"/>
</dbReference>
<dbReference type="Pfam" id="PF03600">
    <property type="entry name" value="CitMHS"/>
    <property type="match status" value="1"/>
</dbReference>
<evidence type="ECO:0000256" key="6">
    <source>
        <dbReference type="ARBA" id="ARBA00022989"/>
    </source>
</evidence>
<evidence type="ECO:0000256" key="1">
    <source>
        <dbReference type="ARBA" id="ARBA00004651"/>
    </source>
</evidence>
<dbReference type="CDD" id="cd01116">
    <property type="entry name" value="P_permease"/>
    <property type="match status" value="1"/>
</dbReference>
<name>A0ABW3UP94_9BACL</name>
<evidence type="ECO:0000256" key="3">
    <source>
        <dbReference type="ARBA" id="ARBA00022448"/>
    </source>
</evidence>
<feature type="transmembrane region" description="Helical" evidence="8">
    <location>
        <begin position="7"/>
        <end position="26"/>
    </location>
</feature>
<feature type="transmembrane region" description="Helical" evidence="8">
    <location>
        <begin position="64"/>
        <end position="83"/>
    </location>
</feature>
<keyword evidence="4" id="KW-1003">Cell membrane</keyword>
<feature type="transmembrane region" description="Helical" evidence="8">
    <location>
        <begin position="141"/>
        <end position="162"/>
    </location>
</feature>
<comment type="subcellular location">
    <subcellularLocation>
        <location evidence="1">Cell membrane</location>
        <topology evidence="1">Multi-pass membrane protein</topology>
    </subcellularLocation>
</comment>
<keyword evidence="11" id="KW-1185">Reference proteome</keyword>
<proteinExistence type="inferred from homology"/>
<comment type="similarity">
    <text evidence="2">Belongs to the CitM (TC 2.A.11) transporter family.</text>
</comment>
<evidence type="ECO:0000313" key="10">
    <source>
        <dbReference type="EMBL" id="MFD1222232.1"/>
    </source>
</evidence>
<feature type="transmembrane region" description="Helical" evidence="8">
    <location>
        <begin position="327"/>
        <end position="354"/>
    </location>
</feature>
<dbReference type="InterPro" id="IPR004680">
    <property type="entry name" value="Cit_transptr-like_dom"/>
</dbReference>
<organism evidence="10 11">
    <name type="scientific">Paenibacillus vulneris</name>
    <dbReference type="NCBI Taxonomy" id="1133364"/>
    <lineage>
        <taxon>Bacteria</taxon>
        <taxon>Bacillati</taxon>
        <taxon>Bacillota</taxon>
        <taxon>Bacilli</taxon>
        <taxon>Bacillales</taxon>
        <taxon>Paenibacillaceae</taxon>
        <taxon>Paenibacillus</taxon>
    </lineage>
</organism>
<keyword evidence="5 8" id="KW-0812">Transmembrane</keyword>
<feature type="transmembrane region" description="Helical" evidence="8">
    <location>
        <begin position="103"/>
        <end position="129"/>
    </location>
</feature>
<feature type="transmembrane region" description="Helical" evidence="8">
    <location>
        <begin position="182"/>
        <end position="201"/>
    </location>
</feature>
<evidence type="ECO:0000256" key="5">
    <source>
        <dbReference type="ARBA" id="ARBA00022692"/>
    </source>
</evidence>
<feature type="transmembrane region" description="Helical" evidence="8">
    <location>
        <begin position="32"/>
        <end position="52"/>
    </location>
</feature>
<feature type="transmembrane region" description="Helical" evidence="8">
    <location>
        <begin position="375"/>
        <end position="400"/>
    </location>
</feature>
<dbReference type="InterPro" id="IPR000802">
    <property type="entry name" value="Arsenical_pump_ArsB"/>
</dbReference>